<dbReference type="HOGENOM" id="CLU_589347_0_0_1"/>
<gene>
    <name evidence="1" type="ORF">LEMA_P117750.1</name>
</gene>
<dbReference type="InParanoid" id="E4ZTB6"/>
<dbReference type="AlphaFoldDB" id="E4ZTB6"/>
<name>E4ZTB6_LEPMJ</name>
<sequence length="464" mass="52330">MAYQDVRAIDWPNAINSEEDPPIYLGPSVDPAYRDTHQSDHWGRNRVFIIDRKQSPARSIAGPSTRLYRCFHYCNEVQSRCYGGALDVELVFQSSNNMGVATRHHAARDILPFEIPMSPVHHPSIGQETHIGDLETSSEGLGSGCGRMMRNNDPVPAIPDMPDTYDCPLRTVPNEFMLAVKVLCSVSGIPRRQGRGPKTTNVHYPANESSALRTHNSYLQLVHQQDSYIATEQAWKPGNKVHPPKKYRLCRTTKDHQYLHSCDRDDLIVNIHIVCIMLMLIVWGKGSVGGTTLAGRSSSLHRHDSHLVSAGSHTNFRHDHDARPVRFCLLFALFVLGMDRSRINQRFCGFEYPLPVLKLLAPGANRWFGGTITEILLPTPLPPLPPHFDSSPPDSWNCTVLAYDTHSAQMYLAELARNFARAVIAPGSEQLNDFQQNRSDMHAPWFPRCVMNHACPWISKEYRL</sequence>
<protein>
    <submittedName>
        <fullName evidence="1">Predicted protein</fullName>
    </submittedName>
</protein>
<evidence type="ECO:0000313" key="1">
    <source>
        <dbReference type="EMBL" id="CBX94772.1"/>
    </source>
</evidence>
<keyword evidence="2" id="KW-1185">Reference proteome</keyword>
<dbReference type="EMBL" id="FP929125">
    <property type="protein sequence ID" value="CBX94772.1"/>
    <property type="molecule type" value="Genomic_DNA"/>
</dbReference>
<evidence type="ECO:0000313" key="2">
    <source>
        <dbReference type="Proteomes" id="UP000002668"/>
    </source>
</evidence>
<organism evidence="2">
    <name type="scientific">Leptosphaeria maculans (strain JN3 / isolate v23.1.3 / race Av1-4-5-6-7-8)</name>
    <name type="common">Blackleg fungus</name>
    <name type="synonym">Phoma lingam</name>
    <dbReference type="NCBI Taxonomy" id="985895"/>
    <lineage>
        <taxon>Eukaryota</taxon>
        <taxon>Fungi</taxon>
        <taxon>Dikarya</taxon>
        <taxon>Ascomycota</taxon>
        <taxon>Pezizomycotina</taxon>
        <taxon>Dothideomycetes</taxon>
        <taxon>Pleosporomycetidae</taxon>
        <taxon>Pleosporales</taxon>
        <taxon>Pleosporineae</taxon>
        <taxon>Leptosphaeriaceae</taxon>
        <taxon>Plenodomus</taxon>
        <taxon>Plenodomus lingam/Leptosphaeria maculans species complex</taxon>
    </lineage>
</organism>
<accession>E4ZTB6</accession>
<dbReference type="Proteomes" id="UP000002668">
    <property type="component" value="Genome"/>
</dbReference>
<reference evidence="2" key="1">
    <citation type="journal article" date="2011" name="Nat. Commun.">
        <title>Effector diversification within compartments of the Leptosphaeria maculans genome affected by Repeat-Induced Point mutations.</title>
        <authorList>
            <person name="Rouxel T."/>
            <person name="Grandaubert J."/>
            <person name="Hane J.K."/>
            <person name="Hoede C."/>
            <person name="van de Wouw A.P."/>
            <person name="Couloux A."/>
            <person name="Dominguez V."/>
            <person name="Anthouard V."/>
            <person name="Bally P."/>
            <person name="Bourras S."/>
            <person name="Cozijnsen A.J."/>
            <person name="Ciuffetti L.M."/>
            <person name="Degrave A."/>
            <person name="Dilmaghani A."/>
            <person name="Duret L."/>
            <person name="Fudal I."/>
            <person name="Goodwin S.B."/>
            <person name="Gout L."/>
            <person name="Glaser N."/>
            <person name="Linglin J."/>
            <person name="Kema G.H.J."/>
            <person name="Lapalu N."/>
            <person name="Lawrence C.B."/>
            <person name="May K."/>
            <person name="Meyer M."/>
            <person name="Ollivier B."/>
            <person name="Poulain J."/>
            <person name="Schoch C.L."/>
            <person name="Simon A."/>
            <person name="Spatafora J.W."/>
            <person name="Stachowiak A."/>
            <person name="Turgeon B.G."/>
            <person name="Tyler B.M."/>
            <person name="Vincent D."/>
            <person name="Weissenbach J."/>
            <person name="Amselem J."/>
            <person name="Quesneville H."/>
            <person name="Oliver R.P."/>
            <person name="Wincker P."/>
            <person name="Balesdent M.-H."/>
            <person name="Howlett B.J."/>
        </authorList>
    </citation>
    <scope>NUCLEOTIDE SEQUENCE [LARGE SCALE GENOMIC DNA]</scope>
    <source>
        <strain evidence="2">JN3 / isolate v23.1.3 / race Av1-4-5-6-7-8</strain>
    </source>
</reference>
<dbReference type="VEuPathDB" id="FungiDB:LEMA_P117750.1"/>
<proteinExistence type="predicted"/>